<gene>
    <name evidence="1" type="ORF">BDV40DRAFT_300404</name>
</gene>
<accession>A0A5N6UUQ4</accession>
<protein>
    <submittedName>
        <fullName evidence="1">Uncharacterized protein</fullName>
    </submittedName>
</protein>
<organism evidence="1 2">
    <name type="scientific">Aspergillus tamarii</name>
    <dbReference type="NCBI Taxonomy" id="41984"/>
    <lineage>
        <taxon>Eukaryota</taxon>
        <taxon>Fungi</taxon>
        <taxon>Dikarya</taxon>
        <taxon>Ascomycota</taxon>
        <taxon>Pezizomycotina</taxon>
        <taxon>Eurotiomycetes</taxon>
        <taxon>Eurotiomycetidae</taxon>
        <taxon>Eurotiales</taxon>
        <taxon>Aspergillaceae</taxon>
        <taxon>Aspergillus</taxon>
        <taxon>Aspergillus subgen. Circumdati</taxon>
    </lineage>
</organism>
<keyword evidence="2" id="KW-1185">Reference proteome</keyword>
<dbReference type="AlphaFoldDB" id="A0A5N6UUQ4"/>
<evidence type="ECO:0000313" key="1">
    <source>
        <dbReference type="EMBL" id="KAE8162377.1"/>
    </source>
</evidence>
<reference evidence="1 2" key="1">
    <citation type="submission" date="2019-04" db="EMBL/GenBank/DDBJ databases">
        <title>Friends and foes A comparative genomics study of 23 Aspergillus species from section Flavi.</title>
        <authorList>
            <consortium name="DOE Joint Genome Institute"/>
            <person name="Kjaerbolling I."/>
            <person name="Vesth T."/>
            <person name="Frisvad J.C."/>
            <person name="Nybo J.L."/>
            <person name="Theobald S."/>
            <person name="Kildgaard S."/>
            <person name="Isbrandt T."/>
            <person name="Kuo A."/>
            <person name="Sato A."/>
            <person name="Lyhne E.K."/>
            <person name="Kogle M.E."/>
            <person name="Wiebenga A."/>
            <person name="Kun R.S."/>
            <person name="Lubbers R.J."/>
            <person name="Makela M.R."/>
            <person name="Barry K."/>
            <person name="Chovatia M."/>
            <person name="Clum A."/>
            <person name="Daum C."/>
            <person name="Haridas S."/>
            <person name="He G."/>
            <person name="LaButti K."/>
            <person name="Lipzen A."/>
            <person name="Mondo S."/>
            <person name="Riley R."/>
            <person name="Salamov A."/>
            <person name="Simmons B.A."/>
            <person name="Magnuson J.K."/>
            <person name="Henrissat B."/>
            <person name="Mortensen U.H."/>
            <person name="Larsen T.O."/>
            <person name="Devries R.P."/>
            <person name="Grigoriev I.V."/>
            <person name="Machida M."/>
            <person name="Baker S.E."/>
            <person name="Andersen M.R."/>
        </authorList>
    </citation>
    <scope>NUCLEOTIDE SEQUENCE [LARGE SCALE GENOMIC DNA]</scope>
    <source>
        <strain evidence="1 2">CBS 117626</strain>
    </source>
</reference>
<dbReference type="OrthoDB" id="10317816at2759"/>
<name>A0A5N6UUQ4_ASPTM</name>
<evidence type="ECO:0000313" key="2">
    <source>
        <dbReference type="Proteomes" id="UP000326950"/>
    </source>
</evidence>
<sequence length="182" mass="20981">MPSKAENANMKADKATCTVTPAEEEYNQMRDHIKQYSNNRCIIIALTKHDGTFTSLDKEYRRRWWHLSSPNVIPVTVQGFQYSIHEAGKQAGRQKTIHVFISSYIPYLAYYTSSALPSTTFTTMPRGHQEQKGPFHRDVLLRAKAYSAKKVEPMVDSKAKPAIVYDTFVEVWNDVNYRDENQ</sequence>
<dbReference type="Proteomes" id="UP000326950">
    <property type="component" value="Unassembled WGS sequence"/>
</dbReference>
<proteinExistence type="predicted"/>
<dbReference type="EMBL" id="ML738629">
    <property type="protein sequence ID" value="KAE8162377.1"/>
    <property type="molecule type" value="Genomic_DNA"/>
</dbReference>